<reference evidence="5 6" key="1">
    <citation type="submission" date="2024-10" db="EMBL/GenBank/DDBJ databases">
        <authorList>
            <person name="Yang X.-N."/>
        </authorList>
    </citation>
    <scope>NUCLEOTIDE SEQUENCE [LARGE SCALE GENOMIC DNA]</scope>
    <source>
        <strain evidence="5 6">CAU 1059</strain>
    </source>
</reference>
<organism evidence="5 6">
    <name type="scientific">Roseovarius aquimarinus</name>
    <dbReference type="NCBI Taxonomy" id="1229156"/>
    <lineage>
        <taxon>Bacteria</taxon>
        <taxon>Pseudomonadati</taxon>
        <taxon>Pseudomonadota</taxon>
        <taxon>Alphaproteobacteria</taxon>
        <taxon>Rhodobacterales</taxon>
        <taxon>Roseobacteraceae</taxon>
        <taxon>Roseovarius</taxon>
    </lineage>
</organism>
<accession>A0ABW7I686</accession>
<gene>
    <name evidence="5" type="ORF">ACGRVM_03945</name>
</gene>
<sequence length="706" mass="73079">MIDVKGTRSDGARNDPDDPLGLRQTEPSSAKLFSGWFVGLVALGLYMRSFLWPEPEEEPAAEEEQQSAPQDEADEPGLRKTAFSVPDGEDDEDKPTNGSTGTGAAEPAQANAPGLSIFPTPFEALYYGAPSIFSIDSGLPRDSANTVLPPFARFSAAAIVSDAAAPSLGGAQAGSGGGSAGSAGDPFKPEEDNEEPDDPAEEPRGRAPRNKGPVYLADVGSGAAVGFALSFFLSQTADADDDPLTVEVVSATSGDIAMRGDGWRYIADTDFLGEVRIDYTVSDGQFEIAQSAYLNVVENVFVGSQDDDLLVGTHGRDMIDGQAGDDNLAGLGGRDRMFGHDGDDNIAGGDGNDTLFGGEGNDLIVGGAGDDWISGGAGQDSLYGDAGDDEIHGDAGDDAAFGGMGDDTISGGNGNDTVHGGAGADILAGDDGDDHLYGGDGADVLTGGMGDDTAFGGAGRDIVFGNEGNDALHGGEGADVLSGDAGDDHLDGGADADVLTGGSGSDVVLGGAGDDLVIADDDAVADRFSGGDGHDRLDYSAATEAVILDLVSGIASGESVGEDSFDAFEHYTATARNDVFHAAAGQATLTGNGGADLYSFVQGDTVDIIRSIYQITDYDSDDEIWISMGSSRYHIRKAQKTIEDRIEDGLEDYADSVGADEPRLSFHFDWTETYRRTAIEVDFDRDKVVDLEVMLDGEHLFVVEHA</sequence>
<keyword evidence="2" id="KW-0964">Secreted</keyword>
<dbReference type="PANTHER" id="PTHR38340:SF1">
    <property type="entry name" value="S-LAYER PROTEIN"/>
    <property type="match status" value="1"/>
</dbReference>
<dbReference type="PRINTS" id="PR00313">
    <property type="entry name" value="CABNDNGRPT"/>
</dbReference>
<dbReference type="InterPro" id="IPR018511">
    <property type="entry name" value="Hemolysin-typ_Ca-bd_CS"/>
</dbReference>
<evidence type="ECO:0000256" key="3">
    <source>
        <dbReference type="SAM" id="MobiDB-lite"/>
    </source>
</evidence>
<dbReference type="InterPro" id="IPR001343">
    <property type="entry name" value="Hemolysn_Ca-bd"/>
</dbReference>
<keyword evidence="6" id="KW-1185">Reference proteome</keyword>
<evidence type="ECO:0000313" key="6">
    <source>
        <dbReference type="Proteomes" id="UP001607157"/>
    </source>
</evidence>
<feature type="region of interest" description="Disordered" evidence="3">
    <location>
        <begin position="389"/>
        <end position="417"/>
    </location>
</feature>
<dbReference type="EMBL" id="JBIHMM010000001">
    <property type="protein sequence ID" value="MFH0253030.1"/>
    <property type="molecule type" value="Genomic_DNA"/>
</dbReference>
<feature type="compositionally biased region" description="Acidic residues" evidence="3">
    <location>
        <begin position="191"/>
        <end position="200"/>
    </location>
</feature>
<feature type="region of interest" description="Disordered" evidence="3">
    <location>
        <begin position="168"/>
        <end position="213"/>
    </location>
</feature>
<dbReference type="Pfam" id="PF17892">
    <property type="entry name" value="Cadherin_5"/>
    <property type="match status" value="1"/>
</dbReference>
<dbReference type="SUPFAM" id="SSF51120">
    <property type="entry name" value="beta-Roll"/>
    <property type="match status" value="3"/>
</dbReference>
<evidence type="ECO:0000259" key="4">
    <source>
        <dbReference type="Pfam" id="PF17892"/>
    </source>
</evidence>
<dbReference type="PROSITE" id="PS00330">
    <property type="entry name" value="HEMOLYSIN_CALCIUM"/>
    <property type="match status" value="6"/>
</dbReference>
<evidence type="ECO:0000256" key="2">
    <source>
        <dbReference type="ARBA" id="ARBA00022525"/>
    </source>
</evidence>
<feature type="region of interest" description="Disordered" evidence="3">
    <location>
        <begin position="55"/>
        <end position="115"/>
    </location>
</feature>
<comment type="subcellular location">
    <subcellularLocation>
        <location evidence="1">Secreted</location>
    </subcellularLocation>
</comment>
<dbReference type="RefSeq" id="WP_377168481.1">
    <property type="nucleotide sequence ID" value="NZ_JBHTJC010000001.1"/>
</dbReference>
<dbReference type="Pfam" id="PF00353">
    <property type="entry name" value="HemolysinCabind"/>
    <property type="match status" value="5"/>
</dbReference>
<comment type="caution">
    <text evidence="5">The sequence shown here is derived from an EMBL/GenBank/DDBJ whole genome shotgun (WGS) entry which is preliminary data.</text>
</comment>
<feature type="compositionally biased region" description="Gly residues" evidence="3">
    <location>
        <begin position="171"/>
        <end position="181"/>
    </location>
</feature>
<name>A0ABW7I686_9RHOB</name>
<evidence type="ECO:0000256" key="1">
    <source>
        <dbReference type="ARBA" id="ARBA00004613"/>
    </source>
</evidence>
<dbReference type="InterPro" id="IPR050557">
    <property type="entry name" value="RTX_toxin/Mannuronan_C5-epim"/>
</dbReference>
<dbReference type="InterPro" id="IPR011049">
    <property type="entry name" value="Serralysin-like_metalloprot_C"/>
</dbReference>
<feature type="compositionally biased region" description="Basic and acidic residues" evidence="3">
    <location>
        <begin position="1"/>
        <end position="16"/>
    </location>
</feature>
<dbReference type="Proteomes" id="UP001607157">
    <property type="component" value="Unassembled WGS sequence"/>
</dbReference>
<dbReference type="PANTHER" id="PTHR38340">
    <property type="entry name" value="S-LAYER PROTEIN"/>
    <property type="match status" value="1"/>
</dbReference>
<feature type="domain" description="Cadherin-like" evidence="4">
    <location>
        <begin position="207"/>
        <end position="294"/>
    </location>
</feature>
<protein>
    <submittedName>
        <fullName evidence="5">Cadherin-like domain-containing protein</fullName>
    </submittedName>
</protein>
<feature type="region of interest" description="Disordered" evidence="3">
    <location>
        <begin position="1"/>
        <end position="26"/>
    </location>
</feature>
<dbReference type="Gene3D" id="2.150.10.10">
    <property type="entry name" value="Serralysin-like metalloprotease, C-terminal"/>
    <property type="match status" value="4"/>
</dbReference>
<evidence type="ECO:0000313" key="5">
    <source>
        <dbReference type="EMBL" id="MFH0253030.1"/>
    </source>
</evidence>
<proteinExistence type="predicted"/>
<feature type="compositionally biased region" description="Acidic residues" evidence="3">
    <location>
        <begin position="55"/>
        <end position="75"/>
    </location>
</feature>
<dbReference type="InterPro" id="IPR041690">
    <property type="entry name" value="Cadherin_5"/>
</dbReference>